<protein>
    <submittedName>
        <fullName evidence="2">USP6 N-terminal-like protein</fullName>
    </submittedName>
</protein>
<keyword evidence="3" id="KW-1185">Reference proteome</keyword>
<dbReference type="STRING" id="407821.A0A087UBA2"/>
<feature type="region of interest" description="Disordered" evidence="1">
    <location>
        <begin position="156"/>
        <end position="195"/>
    </location>
</feature>
<dbReference type="InterPro" id="IPR035969">
    <property type="entry name" value="Rab-GAP_TBC_sf"/>
</dbReference>
<gene>
    <name evidence="2" type="ORF">X975_09171</name>
</gene>
<accession>A0A087UBA2</accession>
<feature type="compositionally biased region" description="Polar residues" evidence="1">
    <location>
        <begin position="182"/>
        <end position="195"/>
    </location>
</feature>
<dbReference type="OrthoDB" id="294251at2759"/>
<feature type="region of interest" description="Disordered" evidence="1">
    <location>
        <begin position="207"/>
        <end position="231"/>
    </location>
</feature>
<dbReference type="SUPFAM" id="SSF47923">
    <property type="entry name" value="Ypt/Rab-GAP domain of gyp1p"/>
    <property type="match status" value="1"/>
</dbReference>
<dbReference type="AlphaFoldDB" id="A0A087UBA2"/>
<evidence type="ECO:0000313" key="2">
    <source>
        <dbReference type="EMBL" id="KFM74641.1"/>
    </source>
</evidence>
<dbReference type="Proteomes" id="UP000054359">
    <property type="component" value="Unassembled WGS sequence"/>
</dbReference>
<name>A0A087UBA2_STEMI</name>
<reference evidence="2 3" key="1">
    <citation type="submission" date="2013-11" db="EMBL/GenBank/DDBJ databases">
        <title>Genome sequencing of Stegodyphus mimosarum.</title>
        <authorList>
            <person name="Bechsgaard J."/>
        </authorList>
    </citation>
    <scope>NUCLEOTIDE SEQUENCE [LARGE SCALE GENOMIC DNA]</scope>
</reference>
<evidence type="ECO:0000313" key="3">
    <source>
        <dbReference type="Proteomes" id="UP000054359"/>
    </source>
</evidence>
<proteinExistence type="predicted"/>
<dbReference type="Gene3D" id="1.10.472.80">
    <property type="entry name" value="Ypt/Rab-GAP domain of gyp1p, domain 3"/>
    <property type="match status" value="1"/>
</dbReference>
<sequence>MYEGEVVLTAMSYTLLKLHRKTLLKMNMEELVEFLQVKLEQDFGYHDDAAVDALQASMEELHKHKLDHPGRAPPHELPQKPFGLIESFMLQEDKVEIETKCQPMETKQNGINNHILPKQDIPVYEINDSEMTNGAHSPVWKRREEVESDGFDQTENINNLRFGKGSDNTENDNESSIVDPLSSRNSLAETSQTSVADLSALSGFSSPSTTLTRHKECHDDSVSPQSPAARPAELRRTLSMYDNVDSKVSTNVVTRQSPPASRTHSPDAVRVFVPYEYSPTSKAPSSSTLLQDRSPTHCPSMTPPNDDITPTNQDPNKITIQVNLDYNSKGMPNGSVEY</sequence>
<organism evidence="2 3">
    <name type="scientific">Stegodyphus mimosarum</name>
    <name type="common">African social velvet spider</name>
    <dbReference type="NCBI Taxonomy" id="407821"/>
    <lineage>
        <taxon>Eukaryota</taxon>
        <taxon>Metazoa</taxon>
        <taxon>Ecdysozoa</taxon>
        <taxon>Arthropoda</taxon>
        <taxon>Chelicerata</taxon>
        <taxon>Arachnida</taxon>
        <taxon>Araneae</taxon>
        <taxon>Araneomorphae</taxon>
        <taxon>Entelegynae</taxon>
        <taxon>Eresoidea</taxon>
        <taxon>Eresidae</taxon>
        <taxon>Stegodyphus</taxon>
    </lineage>
</organism>
<dbReference type="EMBL" id="KK119085">
    <property type="protein sequence ID" value="KFM74641.1"/>
    <property type="molecule type" value="Genomic_DNA"/>
</dbReference>
<evidence type="ECO:0000256" key="1">
    <source>
        <dbReference type="SAM" id="MobiDB-lite"/>
    </source>
</evidence>
<feature type="non-terminal residue" evidence="2">
    <location>
        <position position="338"/>
    </location>
</feature>